<dbReference type="GO" id="GO:0004798">
    <property type="term" value="F:dTMP kinase activity"/>
    <property type="evidence" value="ECO:0007669"/>
    <property type="project" value="UniProtKB-EC"/>
</dbReference>
<keyword evidence="8 12" id="KW-0418">Kinase</keyword>
<accession>A0ABW2KGZ1</accession>
<feature type="transmembrane region" description="Helical" evidence="13">
    <location>
        <begin position="375"/>
        <end position="397"/>
    </location>
</feature>
<dbReference type="NCBIfam" id="TIGR00041">
    <property type="entry name" value="DTMP_kinase"/>
    <property type="match status" value="1"/>
</dbReference>
<dbReference type="InterPro" id="IPR018095">
    <property type="entry name" value="Thymidylate_kin_CS"/>
</dbReference>
<evidence type="ECO:0000313" key="16">
    <source>
        <dbReference type="Proteomes" id="UP001596540"/>
    </source>
</evidence>
<feature type="transmembrane region" description="Helical" evidence="13">
    <location>
        <begin position="31"/>
        <end position="57"/>
    </location>
</feature>
<keyword evidence="7 12" id="KW-0547">Nucleotide-binding</keyword>
<dbReference type="CDD" id="cd01672">
    <property type="entry name" value="TMPK"/>
    <property type="match status" value="1"/>
</dbReference>
<dbReference type="PANTHER" id="PTHR23513">
    <property type="entry name" value="INTEGRAL MEMBRANE EFFLUX PROTEIN-RELATED"/>
    <property type="match status" value="1"/>
</dbReference>
<evidence type="ECO:0000256" key="10">
    <source>
        <dbReference type="ARBA" id="ARBA00022989"/>
    </source>
</evidence>
<dbReference type="PANTHER" id="PTHR23513:SF18">
    <property type="entry name" value="INTEGRAL MEMBRANE PROTEIN"/>
    <property type="match status" value="1"/>
</dbReference>
<comment type="catalytic activity">
    <reaction evidence="12">
        <text>dTMP + ATP = dTDP + ADP</text>
        <dbReference type="Rhea" id="RHEA:13517"/>
        <dbReference type="ChEBI" id="CHEBI:30616"/>
        <dbReference type="ChEBI" id="CHEBI:58369"/>
        <dbReference type="ChEBI" id="CHEBI:63528"/>
        <dbReference type="ChEBI" id="CHEBI:456216"/>
        <dbReference type="EC" id="2.7.4.9"/>
    </reaction>
</comment>
<dbReference type="EC" id="2.7.4.9" evidence="12"/>
<dbReference type="Gene3D" id="3.40.50.300">
    <property type="entry name" value="P-loop containing nucleotide triphosphate hydrolases"/>
    <property type="match status" value="1"/>
</dbReference>
<evidence type="ECO:0000256" key="2">
    <source>
        <dbReference type="ARBA" id="ARBA00022448"/>
    </source>
</evidence>
<evidence type="ECO:0000256" key="7">
    <source>
        <dbReference type="ARBA" id="ARBA00022741"/>
    </source>
</evidence>
<comment type="caution">
    <text evidence="15">The sequence shown here is derived from an EMBL/GenBank/DDBJ whole genome shotgun (WGS) entry which is preliminary data.</text>
</comment>
<dbReference type="SUPFAM" id="SSF103473">
    <property type="entry name" value="MFS general substrate transporter"/>
    <property type="match status" value="1"/>
</dbReference>
<keyword evidence="3" id="KW-1003">Cell membrane</keyword>
<gene>
    <name evidence="12 15" type="primary">tmk</name>
    <name evidence="15" type="ORF">ACFQRF_15940</name>
</gene>
<keyword evidence="6 12" id="KW-0545">Nucleotide biosynthesis</keyword>
<feature type="transmembrane region" description="Helical" evidence="13">
    <location>
        <begin position="316"/>
        <end position="334"/>
    </location>
</feature>
<reference evidence="16" key="1">
    <citation type="journal article" date="2019" name="Int. J. Syst. Evol. Microbiol.">
        <title>The Global Catalogue of Microorganisms (GCM) 10K type strain sequencing project: providing services to taxonomists for standard genome sequencing and annotation.</title>
        <authorList>
            <consortium name="The Broad Institute Genomics Platform"/>
            <consortium name="The Broad Institute Genome Sequencing Center for Infectious Disease"/>
            <person name="Wu L."/>
            <person name="Ma J."/>
        </authorList>
    </citation>
    <scope>NUCLEOTIDE SEQUENCE [LARGE SCALE GENOMIC DNA]</scope>
    <source>
        <strain evidence="16">CGMCC 4.7382</strain>
    </source>
</reference>
<name>A0ABW2KGZ1_9ACTN</name>
<dbReference type="SUPFAM" id="SSF52540">
    <property type="entry name" value="P-loop containing nucleoside triphosphate hydrolases"/>
    <property type="match status" value="1"/>
</dbReference>
<keyword evidence="11 13" id="KW-0472">Membrane</keyword>
<evidence type="ECO:0000256" key="1">
    <source>
        <dbReference type="ARBA" id="ARBA00004651"/>
    </source>
</evidence>
<evidence type="ECO:0000313" key="15">
    <source>
        <dbReference type="EMBL" id="MFC7329227.1"/>
    </source>
</evidence>
<dbReference type="InterPro" id="IPR027417">
    <property type="entry name" value="P-loop_NTPase"/>
</dbReference>
<dbReference type="HAMAP" id="MF_00165">
    <property type="entry name" value="Thymidylate_kinase"/>
    <property type="match status" value="1"/>
</dbReference>
<dbReference type="PROSITE" id="PS50850">
    <property type="entry name" value="MFS"/>
    <property type="match status" value="1"/>
</dbReference>
<feature type="transmembrane region" description="Helical" evidence="13">
    <location>
        <begin position="202"/>
        <end position="219"/>
    </location>
</feature>
<feature type="transmembrane region" description="Helical" evidence="13">
    <location>
        <begin position="340"/>
        <end position="363"/>
    </location>
</feature>
<evidence type="ECO:0000256" key="12">
    <source>
        <dbReference type="HAMAP-Rule" id="MF_00165"/>
    </source>
</evidence>
<comment type="function">
    <text evidence="12">Phosphorylation of dTMP to form dTDP in both de novo and salvage pathways of dTTP synthesis.</text>
</comment>
<comment type="similarity">
    <text evidence="12">Belongs to the thymidylate kinase family.</text>
</comment>
<evidence type="ECO:0000256" key="8">
    <source>
        <dbReference type="ARBA" id="ARBA00022777"/>
    </source>
</evidence>
<keyword evidence="9 12" id="KW-0067">ATP-binding</keyword>
<keyword evidence="2" id="KW-0813">Transport</keyword>
<dbReference type="InterPro" id="IPR018094">
    <property type="entry name" value="Thymidylate_kinase"/>
</dbReference>
<feature type="transmembrane region" description="Helical" evidence="13">
    <location>
        <begin position="284"/>
        <end position="304"/>
    </location>
</feature>
<dbReference type="Pfam" id="PF05977">
    <property type="entry name" value="MFS_3"/>
    <property type="match status" value="1"/>
</dbReference>
<evidence type="ECO:0000259" key="14">
    <source>
        <dbReference type="PROSITE" id="PS50850"/>
    </source>
</evidence>
<dbReference type="InterPro" id="IPR036259">
    <property type="entry name" value="MFS_trans_sf"/>
</dbReference>
<evidence type="ECO:0000256" key="6">
    <source>
        <dbReference type="ARBA" id="ARBA00022727"/>
    </source>
</evidence>
<feature type="binding site" evidence="12">
    <location>
        <begin position="478"/>
        <end position="485"/>
    </location>
    <ligand>
        <name>ATP</name>
        <dbReference type="ChEBI" id="CHEBI:30616"/>
    </ligand>
</feature>
<proteinExistence type="inferred from homology"/>
<dbReference type="PROSITE" id="PS01331">
    <property type="entry name" value="THYMIDYLATE_KINASE"/>
    <property type="match status" value="1"/>
</dbReference>
<dbReference type="InterPro" id="IPR039430">
    <property type="entry name" value="Thymidylate_kin-like_dom"/>
</dbReference>
<keyword evidence="10 13" id="KW-1133">Transmembrane helix</keyword>
<dbReference type="CDD" id="cd06173">
    <property type="entry name" value="MFS_MefA_like"/>
    <property type="match status" value="1"/>
</dbReference>
<dbReference type="InterPro" id="IPR010290">
    <property type="entry name" value="TM_effector"/>
</dbReference>
<feature type="transmembrane region" description="Helical" evidence="13">
    <location>
        <begin position="160"/>
        <end position="182"/>
    </location>
</feature>
<organism evidence="15 16">
    <name type="scientific">Marinactinospora rubrisoli</name>
    <dbReference type="NCBI Taxonomy" id="2715399"/>
    <lineage>
        <taxon>Bacteria</taxon>
        <taxon>Bacillati</taxon>
        <taxon>Actinomycetota</taxon>
        <taxon>Actinomycetes</taxon>
        <taxon>Streptosporangiales</taxon>
        <taxon>Nocardiopsidaceae</taxon>
        <taxon>Marinactinospora</taxon>
    </lineage>
</organism>
<dbReference type="InterPro" id="IPR020846">
    <property type="entry name" value="MFS_dom"/>
</dbReference>
<feature type="transmembrane region" description="Helical" evidence="13">
    <location>
        <begin position="253"/>
        <end position="272"/>
    </location>
</feature>
<evidence type="ECO:0000256" key="9">
    <source>
        <dbReference type="ARBA" id="ARBA00022840"/>
    </source>
</evidence>
<evidence type="ECO:0000256" key="3">
    <source>
        <dbReference type="ARBA" id="ARBA00022475"/>
    </source>
</evidence>
<comment type="subcellular location">
    <subcellularLocation>
        <location evidence="1">Cell membrane</location>
        <topology evidence="1">Multi-pass membrane protein</topology>
    </subcellularLocation>
</comment>
<feature type="transmembrane region" description="Helical" evidence="13">
    <location>
        <begin position="417"/>
        <end position="436"/>
    </location>
</feature>
<evidence type="ECO:0000256" key="11">
    <source>
        <dbReference type="ARBA" id="ARBA00023136"/>
    </source>
</evidence>
<evidence type="ECO:0000256" key="13">
    <source>
        <dbReference type="SAM" id="Phobius"/>
    </source>
</evidence>
<dbReference type="Proteomes" id="UP001596540">
    <property type="component" value="Unassembled WGS sequence"/>
</dbReference>
<dbReference type="EMBL" id="JBHTBH010000007">
    <property type="protein sequence ID" value="MFC7329227.1"/>
    <property type="molecule type" value="Genomic_DNA"/>
</dbReference>
<keyword evidence="16" id="KW-1185">Reference proteome</keyword>
<evidence type="ECO:0000256" key="5">
    <source>
        <dbReference type="ARBA" id="ARBA00022692"/>
    </source>
</evidence>
<feature type="transmembrane region" description="Helical" evidence="13">
    <location>
        <begin position="63"/>
        <end position="86"/>
    </location>
</feature>
<dbReference type="Pfam" id="PF02223">
    <property type="entry name" value="Thymidylate_kin"/>
    <property type="match status" value="1"/>
</dbReference>
<dbReference type="RefSeq" id="WP_379871885.1">
    <property type="nucleotide sequence ID" value="NZ_JBHTBH010000007.1"/>
</dbReference>
<keyword evidence="5 13" id="KW-0812">Transmembrane</keyword>
<dbReference type="Gene3D" id="1.20.1250.20">
    <property type="entry name" value="MFS general substrate transporter like domains"/>
    <property type="match status" value="1"/>
</dbReference>
<feature type="domain" description="Major facilitator superfamily (MFS) profile" evidence="14">
    <location>
        <begin position="31"/>
        <end position="440"/>
    </location>
</feature>
<protein>
    <recommendedName>
        <fullName evidence="12">Thymidylate kinase</fullName>
        <ecNumber evidence="12">2.7.4.9</ecNumber>
    </recommendedName>
    <alternativeName>
        <fullName evidence="12">dTMP kinase</fullName>
    </alternativeName>
</protein>
<sequence>MSRSGPPGPPGPLGAPSEARNVLAIKPFRRLWVSLSLSSLGDWLSLLALMSLAAILTEDQSTLVQYFAVSGVVLLKLLPSVLLSPFAGVLADRFDRRLTMVVGDIARGVLYISIPIVGRLDWLLVANFLAECVALFWAPAKDATVPNLVPKKKLEQANQLSLLTTYGSAPVAALLFAVLAAFSSVLGGLFPSLGSPEADVALYINGITFFVAAAVIWRLPIPKKNIEVPAEPSVLRTIWEGLRFAGTTPLVRGLLLGMLGAFAAGGAVVGVGRVYVADLGGGNAGFGVMFGAVFTGMAIGMFAGPRILRTVERRRLFGLGIALSGVALFLVGLIPNMVLAALLTAVVGAGAGIAWVIGLTMLGNEVADDIRGRTFAFLHASARVVLMGSVAVAPLVAGLVPERTLRAGELSYDITGAGVVLALAALLAVLVAAISYRQMNHGTEGSLFAELAAVVRGAPPADVQEAERLPGTFIVLEGGEGAGKSTQVRQLAIWLREEGFDVVTTREPGATKLGMRLRALLLDREHTGMSSRAEALLYAADRAEHVSSVIRPALLRGAIVISDRYVDSTLAYQGAGRELDQADIEPINTWATGELVPDLTVLLDLPPDEGINRLGRPADRLESEPLEFHARVRQGFRDLAERAPERYLVLDAQLPPEEVTRAIQRRIRPILPDPVPGDAEEMTGIMPVIKD</sequence>
<evidence type="ECO:0000256" key="4">
    <source>
        <dbReference type="ARBA" id="ARBA00022679"/>
    </source>
</evidence>
<keyword evidence="4 12" id="KW-0808">Transferase</keyword>